<evidence type="ECO:0000259" key="2">
    <source>
        <dbReference type="Pfam" id="PF13827"/>
    </source>
</evidence>
<keyword evidence="1" id="KW-0472">Membrane</keyword>
<dbReference type="InterPro" id="IPR025240">
    <property type="entry name" value="DUF4189"/>
</dbReference>
<comment type="caution">
    <text evidence="3">The sequence shown here is derived from an EMBL/GenBank/DDBJ whole genome shotgun (WGS) entry which is preliminary data.</text>
</comment>
<evidence type="ECO:0000313" key="3">
    <source>
        <dbReference type="EMBL" id="NYZ62423.1"/>
    </source>
</evidence>
<name>A0A7Z0TZN6_9GAMM</name>
<feature type="domain" description="DUF4189" evidence="2">
    <location>
        <begin position="64"/>
        <end position="161"/>
    </location>
</feature>
<keyword evidence="1" id="KW-0812">Transmembrane</keyword>
<accession>A0A7Z0TZN6</accession>
<reference evidence="3 4" key="1">
    <citation type="submission" date="2020-07" db="EMBL/GenBank/DDBJ databases">
        <title>isolation of Luteimonas sp. SJ-16.</title>
        <authorList>
            <person name="Huang X.-X."/>
            <person name="Xu L."/>
            <person name="Sun J.-Q."/>
        </authorList>
    </citation>
    <scope>NUCLEOTIDE SEQUENCE [LARGE SCALE GENOMIC DNA]</scope>
    <source>
        <strain evidence="3 4">SJ-16</strain>
    </source>
</reference>
<feature type="transmembrane region" description="Helical" evidence="1">
    <location>
        <begin position="12"/>
        <end position="34"/>
    </location>
</feature>
<organism evidence="3 4">
    <name type="scientific">Luteimonas deserti</name>
    <dbReference type="NCBI Taxonomy" id="2752306"/>
    <lineage>
        <taxon>Bacteria</taxon>
        <taxon>Pseudomonadati</taxon>
        <taxon>Pseudomonadota</taxon>
        <taxon>Gammaproteobacteria</taxon>
        <taxon>Lysobacterales</taxon>
        <taxon>Lysobacteraceae</taxon>
        <taxon>Luteimonas</taxon>
    </lineage>
</organism>
<evidence type="ECO:0000256" key="1">
    <source>
        <dbReference type="SAM" id="Phobius"/>
    </source>
</evidence>
<protein>
    <submittedName>
        <fullName evidence="3">DUF4189 domain-containing protein</fullName>
    </submittedName>
</protein>
<keyword evidence="4" id="KW-1185">Reference proteome</keyword>
<proteinExistence type="predicted"/>
<gene>
    <name evidence="3" type="ORF">H0E82_06555</name>
</gene>
<dbReference type="Proteomes" id="UP000589896">
    <property type="component" value="Unassembled WGS sequence"/>
</dbReference>
<keyword evidence="1" id="KW-1133">Transmembrane helix</keyword>
<dbReference type="AlphaFoldDB" id="A0A7Z0TZN6"/>
<sequence length="168" mass="17810">MNDKCLGFEAGWFLFSAVGALAVMLGGLSFSAFAQQPGSNQYNTVFLPAHSAGDTIRENLESRWGAYALSSPDPSTGISVTGFVAARASLEEAKNAAITHCTERGGTDCAVPEGYVFRDTCAVATTGPGRGNFVQDSNLRRARRYGLRSCGKGCRVLWEACSLPSRGD</sequence>
<dbReference type="Pfam" id="PF13827">
    <property type="entry name" value="DUF4189"/>
    <property type="match status" value="1"/>
</dbReference>
<dbReference type="EMBL" id="JACCJZ010000013">
    <property type="protein sequence ID" value="NYZ62423.1"/>
    <property type="molecule type" value="Genomic_DNA"/>
</dbReference>
<evidence type="ECO:0000313" key="4">
    <source>
        <dbReference type="Proteomes" id="UP000589896"/>
    </source>
</evidence>